<dbReference type="InterPro" id="IPR007698">
    <property type="entry name" value="AlaDH/PNT_NAD(H)-bd"/>
</dbReference>
<keyword evidence="3 5" id="KW-0560">Oxidoreductase</keyword>
<dbReference type="EC" id="1.4.1.1" evidence="2 5"/>
<comment type="similarity">
    <text evidence="1 5">Belongs to the AlaDH/PNT family.</text>
</comment>
<comment type="catalytic activity">
    <reaction evidence="5">
        <text>L-alanine + NAD(+) + H2O = pyruvate + NH4(+) + NADH + H(+)</text>
        <dbReference type="Rhea" id="RHEA:18405"/>
        <dbReference type="ChEBI" id="CHEBI:15361"/>
        <dbReference type="ChEBI" id="CHEBI:15377"/>
        <dbReference type="ChEBI" id="CHEBI:15378"/>
        <dbReference type="ChEBI" id="CHEBI:28938"/>
        <dbReference type="ChEBI" id="CHEBI:57540"/>
        <dbReference type="ChEBI" id="CHEBI:57945"/>
        <dbReference type="ChEBI" id="CHEBI:57972"/>
        <dbReference type="EC" id="1.4.1.1"/>
    </reaction>
</comment>
<reference evidence="8 9" key="1">
    <citation type="submission" date="2024-02" db="EMBL/GenBank/DDBJ databases">
        <title>Haloferula sargassicola NBRC 104335.</title>
        <authorList>
            <person name="Ichikawa N."/>
            <person name="Katano-Makiyama Y."/>
            <person name="Hidaka K."/>
        </authorList>
    </citation>
    <scope>NUCLEOTIDE SEQUENCE [LARGE SCALE GENOMIC DNA]</scope>
    <source>
        <strain evidence="8 9">NBRC 104335</strain>
    </source>
</reference>
<accession>A0ABP9US94</accession>
<dbReference type="PANTHER" id="PTHR42795">
    <property type="entry name" value="ALANINE DEHYDROGENASE"/>
    <property type="match status" value="1"/>
</dbReference>
<organism evidence="8 9">
    <name type="scientific">Haloferula sargassicola</name>
    <dbReference type="NCBI Taxonomy" id="490096"/>
    <lineage>
        <taxon>Bacteria</taxon>
        <taxon>Pseudomonadati</taxon>
        <taxon>Verrucomicrobiota</taxon>
        <taxon>Verrucomicrobiia</taxon>
        <taxon>Verrucomicrobiales</taxon>
        <taxon>Verrucomicrobiaceae</taxon>
        <taxon>Haloferula</taxon>
    </lineage>
</organism>
<dbReference type="SUPFAM" id="SSF51735">
    <property type="entry name" value="NAD(P)-binding Rossmann-fold domains"/>
    <property type="match status" value="1"/>
</dbReference>
<evidence type="ECO:0000256" key="2">
    <source>
        <dbReference type="ARBA" id="ARBA00012897"/>
    </source>
</evidence>
<dbReference type="Gene3D" id="3.40.50.720">
    <property type="entry name" value="NAD(P)-binding Rossmann-like Domain"/>
    <property type="match status" value="2"/>
</dbReference>
<evidence type="ECO:0000259" key="6">
    <source>
        <dbReference type="SMART" id="SM01002"/>
    </source>
</evidence>
<dbReference type="InterPro" id="IPR008141">
    <property type="entry name" value="Ala_DH"/>
</dbReference>
<protein>
    <recommendedName>
        <fullName evidence="2 5">Alanine dehydrogenase</fullName>
        <ecNumber evidence="2 5">1.4.1.1</ecNumber>
    </recommendedName>
</protein>
<keyword evidence="9" id="KW-1185">Reference proteome</keyword>
<dbReference type="SMART" id="SM01002">
    <property type="entry name" value="AlaDh_PNT_C"/>
    <property type="match status" value="1"/>
</dbReference>
<dbReference type="PROSITE" id="PS00837">
    <property type="entry name" value="ALADH_PNT_2"/>
    <property type="match status" value="1"/>
</dbReference>
<evidence type="ECO:0000256" key="3">
    <source>
        <dbReference type="ARBA" id="ARBA00023002"/>
    </source>
</evidence>
<dbReference type="Pfam" id="PF01262">
    <property type="entry name" value="AlaDh_PNT_C"/>
    <property type="match status" value="1"/>
</dbReference>
<dbReference type="PANTHER" id="PTHR42795:SF1">
    <property type="entry name" value="ALANINE DEHYDROGENASE"/>
    <property type="match status" value="1"/>
</dbReference>
<evidence type="ECO:0000256" key="1">
    <source>
        <dbReference type="ARBA" id="ARBA00005689"/>
    </source>
</evidence>
<feature type="domain" description="Alanine dehydrogenase/pyridine nucleotide transhydrogenase NAD(H)-binding" evidence="6">
    <location>
        <begin position="188"/>
        <end position="335"/>
    </location>
</feature>
<dbReference type="NCBIfam" id="TIGR00518">
    <property type="entry name" value="alaDH"/>
    <property type="match status" value="1"/>
</dbReference>
<dbReference type="PIRSF" id="PIRSF000183">
    <property type="entry name" value="Alanine_dh"/>
    <property type="match status" value="1"/>
</dbReference>
<evidence type="ECO:0000256" key="5">
    <source>
        <dbReference type="PIRNR" id="PIRNR000183"/>
    </source>
</evidence>
<comment type="caution">
    <text evidence="8">The sequence shown here is derived from an EMBL/GenBank/DDBJ whole genome shotgun (WGS) entry which is preliminary data.</text>
</comment>
<dbReference type="Proteomes" id="UP001476282">
    <property type="component" value="Unassembled WGS sequence"/>
</dbReference>
<feature type="domain" description="Alanine dehydrogenase/pyridine nucleotide transhydrogenase N-terminal" evidence="7">
    <location>
        <begin position="44"/>
        <end position="176"/>
    </location>
</feature>
<evidence type="ECO:0000256" key="4">
    <source>
        <dbReference type="ARBA" id="ARBA00023027"/>
    </source>
</evidence>
<evidence type="ECO:0000313" key="8">
    <source>
        <dbReference type="EMBL" id="GAA5484302.1"/>
    </source>
</evidence>
<dbReference type="InterPro" id="IPR008143">
    <property type="entry name" value="Ala_DH/PNT_CS2"/>
</dbReference>
<dbReference type="SUPFAM" id="SSF52283">
    <property type="entry name" value="Formate/glycerate dehydrogenase catalytic domain-like"/>
    <property type="match status" value="1"/>
</dbReference>
<dbReference type="InterPro" id="IPR036291">
    <property type="entry name" value="NAD(P)-bd_dom_sf"/>
</dbReference>
<gene>
    <name evidence="8" type="primary">ald</name>
    <name evidence="8" type="ORF">Hsar01_03544</name>
</gene>
<keyword evidence="4 5" id="KW-0520">NAD</keyword>
<evidence type="ECO:0000313" key="9">
    <source>
        <dbReference type="Proteomes" id="UP001476282"/>
    </source>
</evidence>
<proteinExistence type="inferred from homology"/>
<sequence length="407" mass="43034">MQSLAWLRMMAGTLLLLPASSRAHRLVFVFRQLMKSTPTPSSVGVPREIKPQEKRVALIPSTAAELVRDGHRVFVEKGAGAGAGYPDVMYERAGATMVDSHEGVFEQAELIVKVKEPQASEIPLLGPKHILFTYLHLAADAGLTRGLMDCGATCIAYETIEVNRRLPLLEPMSEIAGRMSALVGAYHLGTQNGGRGTLLGGVPGVLPGRVCVIGGGAAGVNAARVAMGMGADVTILEVDLERMRFLDVTMGSTHTLYSNEANLMEILPRVDLLIGAVLVPGAKAPKLITRSMLREMQPGTVVVDIAVDQGGCCETTRPTTHESPTYLEEDVLHYCVANMPAAYARTATQALTNITSKYVTELAGSGLFGAIAKIPALAGGVNVHQGKVTCPAVAEAHGLQAVHFPAA</sequence>
<dbReference type="EMBL" id="BAABRI010000023">
    <property type="protein sequence ID" value="GAA5484302.1"/>
    <property type="molecule type" value="Genomic_DNA"/>
</dbReference>
<dbReference type="CDD" id="cd05305">
    <property type="entry name" value="L-AlaDH"/>
    <property type="match status" value="1"/>
</dbReference>
<name>A0ABP9US94_9BACT</name>
<evidence type="ECO:0000259" key="7">
    <source>
        <dbReference type="SMART" id="SM01003"/>
    </source>
</evidence>
<dbReference type="Pfam" id="PF05222">
    <property type="entry name" value="AlaDh_PNT_N"/>
    <property type="match status" value="1"/>
</dbReference>
<dbReference type="SMART" id="SM01003">
    <property type="entry name" value="AlaDh_PNT_N"/>
    <property type="match status" value="1"/>
</dbReference>
<dbReference type="InterPro" id="IPR007886">
    <property type="entry name" value="AlaDH/PNT_N"/>
</dbReference>